<keyword evidence="3" id="KW-1185">Reference proteome</keyword>
<name>A0A371E1V2_MUCPR</name>
<organism evidence="2 3">
    <name type="scientific">Mucuna pruriens</name>
    <name type="common">Velvet bean</name>
    <name type="synonym">Dolichos pruriens</name>
    <dbReference type="NCBI Taxonomy" id="157652"/>
    <lineage>
        <taxon>Eukaryota</taxon>
        <taxon>Viridiplantae</taxon>
        <taxon>Streptophyta</taxon>
        <taxon>Embryophyta</taxon>
        <taxon>Tracheophyta</taxon>
        <taxon>Spermatophyta</taxon>
        <taxon>Magnoliopsida</taxon>
        <taxon>eudicotyledons</taxon>
        <taxon>Gunneridae</taxon>
        <taxon>Pentapetalae</taxon>
        <taxon>rosids</taxon>
        <taxon>fabids</taxon>
        <taxon>Fabales</taxon>
        <taxon>Fabaceae</taxon>
        <taxon>Papilionoideae</taxon>
        <taxon>50 kb inversion clade</taxon>
        <taxon>NPAAA clade</taxon>
        <taxon>indigoferoid/millettioid clade</taxon>
        <taxon>Phaseoleae</taxon>
        <taxon>Mucuna</taxon>
    </lineage>
</organism>
<dbReference type="EMBL" id="QJKJ01017209">
    <property type="protein sequence ID" value="RDX59139.1"/>
    <property type="molecule type" value="Genomic_DNA"/>
</dbReference>
<proteinExistence type="predicted"/>
<feature type="region of interest" description="Disordered" evidence="1">
    <location>
        <begin position="70"/>
        <end position="103"/>
    </location>
</feature>
<evidence type="ECO:0000313" key="2">
    <source>
        <dbReference type="EMBL" id="RDX59139.1"/>
    </source>
</evidence>
<dbReference type="AlphaFoldDB" id="A0A371E1V2"/>
<reference evidence="2" key="1">
    <citation type="submission" date="2018-05" db="EMBL/GenBank/DDBJ databases">
        <title>Draft genome of Mucuna pruriens seed.</title>
        <authorList>
            <person name="Nnadi N.E."/>
            <person name="Vos R."/>
            <person name="Hasami M.H."/>
            <person name="Devisetty U.K."/>
            <person name="Aguiy J.C."/>
        </authorList>
    </citation>
    <scope>NUCLEOTIDE SEQUENCE [LARGE SCALE GENOMIC DNA]</scope>
    <source>
        <strain evidence="2">JCA_2017</strain>
    </source>
</reference>
<dbReference type="Proteomes" id="UP000257109">
    <property type="component" value="Unassembled WGS sequence"/>
</dbReference>
<accession>A0A371E1V2</accession>
<evidence type="ECO:0000313" key="3">
    <source>
        <dbReference type="Proteomes" id="UP000257109"/>
    </source>
</evidence>
<sequence length="103" mass="11702">MEEIRAQAEKHIEAKEDLANHLKVECQLPVPQTKPSHGHPRRAYPQKGGYRTQAQSHDELAHFTPLKTRHKQLGSGWKSGVNPIEHPSIPSRIVGPCRFKQKD</sequence>
<evidence type="ECO:0000256" key="1">
    <source>
        <dbReference type="SAM" id="MobiDB-lite"/>
    </source>
</evidence>
<protein>
    <submittedName>
        <fullName evidence="2">Uncharacterized protein</fullName>
    </submittedName>
</protein>
<gene>
    <name evidence="2" type="ORF">CR513_61901</name>
</gene>
<feature type="non-terminal residue" evidence="2">
    <location>
        <position position="1"/>
    </location>
</feature>
<comment type="caution">
    <text evidence="2">The sequence shown here is derived from an EMBL/GenBank/DDBJ whole genome shotgun (WGS) entry which is preliminary data.</text>
</comment>
<feature type="region of interest" description="Disordered" evidence="1">
    <location>
        <begin position="28"/>
        <end position="54"/>
    </location>
</feature>